<evidence type="ECO:0000259" key="1">
    <source>
        <dbReference type="Pfam" id="PF13360"/>
    </source>
</evidence>
<accession>A0ABS6B845</accession>
<protein>
    <submittedName>
        <fullName evidence="2">PQQ-like beta-propeller repeat protein</fullName>
    </submittedName>
</protein>
<evidence type="ECO:0000313" key="3">
    <source>
        <dbReference type="Proteomes" id="UP000733379"/>
    </source>
</evidence>
<dbReference type="EMBL" id="JAHKNI010000014">
    <property type="protein sequence ID" value="MBU3066486.1"/>
    <property type="molecule type" value="Genomic_DNA"/>
</dbReference>
<comment type="caution">
    <text evidence="2">The sequence shown here is derived from an EMBL/GenBank/DDBJ whole genome shotgun (WGS) entry which is preliminary data.</text>
</comment>
<dbReference type="PANTHER" id="PTHR34512:SF30">
    <property type="entry name" value="OUTER MEMBRANE PROTEIN ASSEMBLY FACTOR BAMB"/>
    <property type="match status" value="1"/>
</dbReference>
<organism evidence="2 3">
    <name type="scientific">Nocardia albiluteola</name>
    <dbReference type="NCBI Taxonomy" id="2842303"/>
    <lineage>
        <taxon>Bacteria</taxon>
        <taxon>Bacillati</taxon>
        <taxon>Actinomycetota</taxon>
        <taxon>Actinomycetes</taxon>
        <taxon>Mycobacteriales</taxon>
        <taxon>Nocardiaceae</taxon>
        <taxon>Nocardia</taxon>
    </lineage>
</organism>
<dbReference type="PROSITE" id="PS51257">
    <property type="entry name" value="PROKAR_LIPOPROTEIN"/>
    <property type="match status" value="1"/>
</dbReference>
<reference evidence="2 3" key="1">
    <citation type="submission" date="2021-06" db="EMBL/GenBank/DDBJ databases">
        <title>Actinomycetes sequencing.</title>
        <authorList>
            <person name="Shan Q."/>
        </authorList>
    </citation>
    <scope>NUCLEOTIDE SEQUENCE [LARGE SCALE GENOMIC DNA]</scope>
    <source>
        <strain evidence="2 3">NEAU-G5</strain>
    </source>
</reference>
<dbReference type="Proteomes" id="UP000733379">
    <property type="component" value="Unassembled WGS sequence"/>
</dbReference>
<keyword evidence="3" id="KW-1185">Reference proteome</keyword>
<dbReference type="InterPro" id="IPR015943">
    <property type="entry name" value="WD40/YVTN_repeat-like_dom_sf"/>
</dbReference>
<dbReference type="Pfam" id="PF13360">
    <property type="entry name" value="PQQ_2"/>
    <property type="match status" value="1"/>
</dbReference>
<sequence length="440" mass="45207">MRRPAIRAAAALGVVGVLTLSGCGGTTLDNITVGPGKGWPTTYHDARNSAASPVTGSRHLTLNWTRPIGGPAATATTVGPDGQMFVTTDLDTDCIAPTPAGGALFSFQMPTGRKRFCDPMGPSAIYSASAIDGATNVYVGDDGSMNSINALGQPRWRTPVAGVPISVQFTGDSHVLTVTQSGQIDVLNRQTGDRMAATFQLLGWPDPLAHPDLPRPADGQGLQDCATGGPQCAVANVSAIDPSGNFYATAWRPGSPVASLVALRYADKQIRQLWSADMLTNGSATSPALSSDGKTVYVGDNSGRLLAVDASNGHTKWVQPLGFSPQGAISEQDGLLIPGGNGGHLMALRDKGTGAEIAWERKDLQLSGQPVQTAGGTGYTVSPIGGALHLVTFDTTTGSTIASAVLPGAQGTTTGTSVGAKGQVVITTRVGEIYVFKPDK</sequence>
<gene>
    <name evidence="2" type="ORF">KO481_33815</name>
</gene>
<dbReference type="InterPro" id="IPR011047">
    <property type="entry name" value="Quinoprotein_ADH-like_sf"/>
</dbReference>
<dbReference type="Gene3D" id="2.130.10.10">
    <property type="entry name" value="YVTN repeat-like/Quinoprotein amine dehydrogenase"/>
    <property type="match status" value="2"/>
</dbReference>
<evidence type="ECO:0000313" key="2">
    <source>
        <dbReference type="EMBL" id="MBU3066486.1"/>
    </source>
</evidence>
<feature type="domain" description="Pyrrolo-quinoline quinone repeat" evidence="1">
    <location>
        <begin position="271"/>
        <end position="420"/>
    </location>
</feature>
<dbReference type="SUPFAM" id="SSF50998">
    <property type="entry name" value="Quinoprotein alcohol dehydrogenase-like"/>
    <property type="match status" value="1"/>
</dbReference>
<dbReference type="PANTHER" id="PTHR34512">
    <property type="entry name" value="CELL SURFACE PROTEIN"/>
    <property type="match status" value="1"/>
</dbReference>
<proteinExistence type="predicted"/>
<dbReference type="InterPro" id="IPR018391">
    <property type="entry name" value="PQQ_b-propeller_rpt"/>
</dbReference>
<dbReference type="SMART" id="SM00564">
    <property type="entry name" value="PQQ"/>
    <property type="match status" value="2"/>
</dbReference>
<name>A0ABS6B845_9NOCA</name>
<dbReference type="InterPro" id="IPR002372">
    <property type="entry name" value="PQQ_rpt_dom"/>
</dbReference>